<dbReference type="PROSITE" id="PS50053">
    <property type="entry name" value="UBIQUITIN_2"/>
    <property type="match status" value="1"/>
</dbReference>
<dbReference type="Pfam" id="PF11976">
    <property type="entry name" value="Rad60-SLD"/>
    <property type="match status" value="1"/>
</dbReference>
<dbReference type="PANTHER" id="PTHR10562">
    <property type="entry name" value="SMALL UBIQUITIN-RELATED MODIFIER"/>
    <property type="match status" value="1"/>
</dbReference>
<dbReference type="STRING" id="4540.A0A3L6SPB7"/>
<feature type="region of interest" description="Disordered" evidence="1">
    <location>
        <begin position="1"/>
        <end position="33"/>
    </location>
</feature>
<dbReference type="EMBL" id="PQIB02000004">
    <property type="protein sequence ID" value="RLN24529.1"/>
    <property type="molecule type" value="Genomic_DNA"/>
</dbReference>
<evidence type="ECO:0000256" key="1">
    <source>
        <dbReference type="SAM" id="MobiDB-lite"/>
    </source>
</evidence>
<evidence type="ECO:0000313" key="3">
    <source>
        <dbReference type="EMBL" id="RLN24529.1"/>
    </source>
</evidence>
<dbReference type="SUPFAM" id="SSF54236">
    <property type="entry name" value="Ubiquitin-like"/>
    <property type="match status" value="1"/>
</dbReference>
<dbReference type="InterPro" id="IPR029071">
    <property type="entry name" value="Ubiquitin-like_domsf"/>
</dbReference>
<dbReference type="InterPro" id="IPR000626">
    <property type="entry name" value="Ubiquitin-like_dom"/>
</dbReference>
<dbReference type="AlphaFoldDB" id="A0A3L6SPB7"/>
<sequence length="126" mass="13199">MPPSSSPANAGPGVEEEARGTATAPVKSEAGADGSLINVKVQSQIAEDVFFRIKRNVELRRLIDMYCGKHSLDPKAVRLLDPSGRFIRTAQTPDEVGLEDGDAIDLVLDQEGGGGAPVPASQQSSA</sequence>
<reference evidence="4" key="1">
    <citation type="journal article" date="2019" name="Nat. Commun.">
        <title>The genome of broomcorn millet.</title>
        <authorList>
            <person name="Zou C."/>
            <person name="Miki D."/>
            <person name="Li D."/>
            <person name="Tang Q."/>
            <person name="Xiao L."/>
            <person name="Rajput S."/>
            <person name="Deng P."/>
            <person name="Jia W."/>
            <person name="Huang R."/>
            <person name="Zhang M."/>
            <person name="Sun Y."/>
            <person name="Hu J."/>
            <person name="Fu X."/>
            <person name="Schnable P.S."/>
            <person name="Li F."/>
            <person name="Zhang H."/>
            <person name="Feng B."/>
            <person name="Zhu X."/>
            <person name="Liu R."/>
            <person name="Schnable J.C."/>
            <person name="Zhu J.-K."/>
            <person name="Zhang H."/>
        </authorList>
    </citation>
    <scope>NUCLEOTIDE SEQUENCE [LARGE SCALE GENOMIC DNA]</scope>
</reference>
<evidence type="ECO:0000313" key="4">
    <source>
        <dbReference type="Proteomes" id="UP000275267"/>
    </source>
</evidence>
<accession>A0A3L6SPB7</accession>
<dbReference type="Gene3D" id="3.10.20.90">
    <property type="entry name" value="Phosphatidylinositol 3-kinase Catalytic Subunit, Chain A, domain 1"/>
    <property type="match status" value="1"/>
</dbReference>
<organism evidence="3 4">
    <name type="scientific">Panicum miliaceum</name>
    <name type="common">Proso millet</name>
    <name type="synonym">Broomcorn millet</name>
    <dbReference type="NCBI Taxonomy" id="4540"/>
    <lineage>
        <taxon>Eukaryota</taxon>
        <taxon>Viridiplantae</taxon>
        <taxon>Streptophyta</taxon>
        <taxon>Embryophyta</taxon>
        <taxon>Tracheophyta</taxon>
        <taxon>Spermatophyta</taxon>
        <taxon>Magnoliopsida</taxon>
        <taxon>Liliopsida</taxon>
        <taxon>Poales</taxon>
        <taxon>Poaceae</taxon>
        <taxon>PACMAD clade</taxon>
        <taxon>Panicoideae</taxon>
        <taxon>Panicodae</taxon>
        <taxon>Paniceae</taxon>
        <taxon>Panicinae</taxon>
        <taxon>Panicum</taxon>
        <taxon>Panicum sect. Panicum</taxon>
    </lineage>
</organism>
<comment type="caution">
    <text evidence="3">The sequence shown here is derived from an EMBL/GenBank/DDBJ whole genome shotgun (WGS) entry which is preliminary data.</text>
</comment>
<dbReference type="Proteomes" id="UP000275267">
    <property type="component" value="Unassembled WGS sequence"/>
</dbReference>
<dbReference type="OrthoDB" id="442921at2759"/>
<evidence type="ECO:0000259" key="2">
    <source>
        <dbReference type="PROSITE" id="PS50053"/>
    </source>
</evidence>
<dbReference type="InterPro" id="IPR022617">
    <property type="entry name" value="Rad60/SUMO-like_dom"/>
</dbReference>
<gene>
    <name evidence="3" type="ORF">C2845_PM07G28880</name>
</gene>
<proteinExistence type="predicted"/>
<keyword evidence="4" id="KW-1185">Reference proteome</keyword>
<protein>
    <submittedName>
        <fullName evidence="3">Small ubiquitin-related modifier 1-like</fullName>
    </submittedName>
</protein>
<name>A0A3L6SPB7_PANMI</name>
<feature type="domain" description="Ubiquitin-like" evidence="2">
    <location>
        <begin position="37"/>
        <end position="113"/>
    </location>
</feature>